<proteinExistence type="predicted"/>
<dbReference type="EMBL" id="CM037025">
    <property type="protein sequence ID" value="KAH7662123.1"/>
    <property type="molecule type" value="Genomic_DNA"/>
</dbReference>
<reference evidence="2" key="1">
    <citation type="journal article" date="2022" name="Nat. Commun.">
        <title>Chromosome evolution and the genetic basis of agronomically important traits in greater yam.</title>
        <authorList>
            <person name="Bredeson J.V."/>
            <person name="Lyons J.B."/>
            <person name="Oniyinde I.O."/>
            <person name="Okereke N.R."/>
            <person name="Kolade O."/>
            <person name="Nnabue I."/>
            <person name="Nwadili C.O."/>
            <person name="Hribova E."/>
            <person name="Parker M."/>
            <person name="Nwogha J."/>
            <person name="Shu S."/>
            <person name="Carlson J."/>
            <person name="Kariba R."/>
            <person name="Muthemba S."/>
            <person name="Knop K."/>
            <person name="Barton G.J."/>
            <person name="Sherwood A.V."/>
            <person name="Lopez-Montes A."/>
            <person name="Asiedu R."/>
            <person name="Jamnadass R."/>
            <person name="Muchugi A."/>
            <person name="Goodstein D."/>
            <person name="Egesi C.N."/>
            <person name="Featherston J."/>
            <person name="Asfaw A."/>
            <person name="Simpson G.G."/>
            <person name="Dolezel J."/>
            <person name="Hendre P.S."/>
            <person name="Van Deynze A."/>
            <person name="Kumar P.L."/>
            <person name="Obidiegwu J.E."/>
            <person name="Bhattacharjee R."/>
            <person name="Rokhsar D.S."/>
        </authorList>
    </citation>
    <scope>NUCLEOTIDE SEQUENCE [LARGE SCALE GENOMIC DNA]</scope>
    <source>
        <strain evidence="2">cv. TDa95/00328</strain>
    </source>
</reference>
<gene>
    <name evidence="1" type="ORF">IHE45_15G110800</name>
</gene>
<keyword evidence="1" id="KW-0378">Hydrolase</keyword>
<evidence type="ECO:0000313" key="1">
    <source>
        <dbReference type="EMBL" id="KAH7662123.1"/>
    </source>
</evidence>
<protein>
    <submittedName>
        <fullName evidence="1">P-loop containing nucleoside triphosphate hydrolase protein</fullName>
    </submittedName>
</protein>
<evidence type="ECO:0000313" key="2">
    <source>
        <dbReference type="Proteomes" id="UP000827976"/>
    </source>
</evidence>
<sequence>MEFLSTITRVIVDHAWDPIKRHFGYLICYKSKIKKLKKEFEVLDHLGRLTRRRVDEAKCVRADVVDSAVYAWLEDVDIMRGVVVVINFEASVNTRFSANHYKLGRKAAKYTKAIVDLINKADKLNPLSHSRPPPSTTDSLLYNGDYRIFDSRKSHEEKILEALKDEAVHLIGLCGMGGVGKTTFVKEIVKQARGHGLFGEVVMVTSPQNRDVRAGRLADRLTTTDNKVLVILDDLWETLDLSKVGIQLPKMAATCKVVITTRNKDICEKMSCEEIVELETLSDDESWSLLKSRAGIFSVESHTLRDLAWDVARECDGLPLALVVLGTALKNKGPEIWKTVLMQLKQSMEVDLLDVSKEIYKPIQVSFDYINDEAAKSCFFRCCLYPEDWDIPNEELMHMMAGGGLLNVNTLDDAQRTVNALLDNLKCRALLLPGSSKGYVRMHDVVRDAAIQKAK</sequence>
<accession>A0ACB7UNS7</accession>
<comment type="caution">
    <text evidence="1">The sequence shown here is derived from an EMBL/GenBank/DDBJ whole genome shotgun (WGS) entry which is preliminary data.</text>
</comment>
<dbReference type="Proteomes" id="UP000827976">
    <property type="component" value="Chromosome 15"/>
</dbReference>
<organism evidence="1 2">
    <name type="scientific">Dioscorea alata</name>
    <name type="common">Purple yam</name>
    <dbReference type="NCBI Taxonomy" id="55571"/>
    <lineage>
        <taxon>Eukaryota</taxon>
        <taxon>Viridiplantae</taxon>
        <taxon>Streptophyta</taxon>
        <taxon>Embryophyta</taxon>
        <taxon>Tracheophyta</taxon>
        <taxon>Spermatophyta</taxon>
        <taxon>Magnoliopsida</taxon>
        <taxon>Liliopsida</taxon>
        <taxon>Dioscoreales</taxon>
        <taxon>Dioscoreaceae</taxon>
        <taxon>Dioscorea</taxon>
    </lineage>
</organism>
<name>A0ACB7UNS7_DIOAL</name>
<keyword evidence="2" id="KW-1185">Reference proteome</keyword>